<protein>
    <recommendedName>
        <fullName evidence="4">MARVEL domain-containing protein</fullName>
    </recommendedName>
</protein>
<comment type="caution">
    <text evidence="2">The sequence shown here is derived from an EMBL/GenBank/DDBJ whole genome shotgun (WGS) entry which is preliminary data.</text>
</comment>
<keyword evidence="3" id="KW-1185">Reference proteome</keyword>
<keyword evidence="1" id="KW-0472">Membrane</keyword>
<sequence>MIVVTPDMDSSDAASTNNTLVHEKFQRVPRYLPTLVYSSFLVSTLAFSFVIVDYVSSSWPDLPNSIVPAVLAYLCTLPHHSAVLLLQWLERHQTESILPFSPSSLRAIVYSLVSLVLWIASTAVSAINLHRNSASYWTCENFTVFNTTATPSYRCVSYDLVQPPVINYWSSLASTLTTSLEVILALSITSICYIHHRRRNKAAQPEIAPSITSTPSESKVLSA</sequence>
<feature type="transmembrane region" description="Helical" evidence="1">
    <location>
        <begin position="107"/>
        <end position="127"/>
    </location>
</feature>
<dbReference type="EMBL" id="NHYD01001676">
    <property type="protein sequence ID" value="PPQ90220.1"/>
    <property type="molecule type" value="Genomic_DNA"/>
</dbReference>
<evidence type="ECO:0008006" key="4">
    <source>
        <dbReference type="Google" id="ProtNLM"/>
    </source>
</evidence>
<dbReference type="OrthoDB" id="10446648at2759"/>
<gene>
    <name evidence="2" type="ORF">CVT25_001665</name>
</gene>
<feature type="transmembrane region" description="Helical" evidence="1">
    <location>
        <begin position="168"/>
        <end position="194"/>
    </location>
</feature>
<evidence type="ECO:0000313" key="2">
    <source>
        <dbReference type="EMBL" id="PPQ90220.1"/>
    </source>
</evidence>
<dbReference type="InParanoid" id="A0A409XHK5"/>
<accession>A0A409XHK5</accession>
<proteinExistence type="predicted"/>
<feature type="transmembrane region" description="Helical" evidence="1">
    <location>
        <begin position="66"/>
        <end position="86"/>
    </location>
</feature>
<evidence type="ECO:0000313" key="3">
    <source>
        <dbReference type="Proteomes" id="UP000283269"/>
    </source>
</evidence>
<dbReference type="Proteomes" id="UP000283269">
    <property type="component" value="Unassembled WGS sequence"/>
</dbReference>
<feature type="transmembrane region" description="Helical" evidence="1">
    <location>
        <begin position="34"/>
        <end position="54"/>
    </location>
</feature>
<organism evidence="2 3">
    <name type="scientific">Psilocybe cyanescens</name>
    <dbReference type="NCBI Taxonomy" id="93625"/>
    <lineage>
        <taxon>Eukaryota</taxon>
        <taxon>Fungi</taxon>
        <taxon>Dikarya</taxon>
        <taxon>Basidiomycota</taxon>
        <taxon>Agaricomycotina</taxon>
        <taxon>Agaricomycetes</taxon>
        <taxon>Agaricomycetidae</taxon>
        <taxon>Agaricales</taxon>
        <taxon>Agaricineae</taxon>
        <taxon>Strophariaceae</taxon>
        <taxon>Psilocybe</taxon>
    </lineage>
</organism>
<evidence type="ECO:0000256" key="1">
    <source>
        <dbReference type="SAM" id="Phobius"/>
    </source>
</evidence>
<keyword evidence="1" id="KW-1133">Transmembrane helix</keyword>
<dbReference type="AlphaFoldDB" id="A0A409XHK5"/>
<reference evidence="2 3" key="1">
    <citation type="journal article" date="2018" name="Evol. Lett.">
        <title>Horizontal gene cluster transfer increased hallucinogenic mushroom diversity.</title>
        <authorList>
            <person name="Reynolds H.T."/>
            <person name="Vijayakumar V."/>
            <person name="Gluck-Thaler E."/>
            <person name="Korotkin H.B."/>
            <person name="Matheny P.B."/>
            <person name="Slot J.C."/>
        </authorList>
    </citation>
    <scope>NUCLEOTIDE SEQUENCE [LARGE SCALE GENOMIC DNA]</scope>
    <source>
        <strain evidence="2 3">2631</strain>
    </source>
</reference>
<name>A0A409XHK5_PSICY</name>
<keyword evidence="1" id="KW-0812">Transmembrane</keyword>